<accession>A0ABR2GUH5</accession>
<dbReference type="EMBL" id="JAPFFF010000058">
    <property type="protein sequence ID" value="KAK8837592.1"/>
    <property type="molecule type" value="Genomic_DNA"/>
</dbReference>
<proteinExistence type="predicted"/>
<evidence type="ECO:0000313" key="2">
    <source>
        <dbReference type="Proteomes" id="UP001470230"/>
    </source>
</evidence>
<organism evidence="1 2">
    <name type="scientific">Tritrichomonas musculus</name>
    <dbReference type="NCBI Taxonomy" id="1915356"/>
    <lineage>
        <taxon>Eukaryota</taxon>
        <taxon>Metamonada</taxon>
        <taxon>Parabasalia</taxon>
        <taxon>Tritrichomonadida</taxon>
        <taxon>Tritrichomonadidae</taxon>
        <taxon>Tritrichomonas</taxon>
    </lineage>
</organism>
<evidence type="ECO:0000313" key="1">
    <source>
        <dbReference type="EMBL" id="KAK8837592.1"/>
    </source>
</evidence>
<protein>
    <submittedName>
        <fullName evidence="1">Uncharacterized protein</fullName>
    </submittedName>
</protein>
<reference evidence="1 2" key="1">
    <citation type="submission" date="2024-04" db="EMBL/GenBank/DDBJ databases">
        <title>Tritrichomonas musculus Genome.</title>
        <authorList>
            <person name="Alves-Ferreira E."/>
            <person name="Grigg M."/>
            <person name="Lorenzi H."/>
            <person name="Galac M."/>
        </authorList>
    </citation>
    <scope>NUCLEOTIDE SEQUENCE [LARGE SCALE GENOMIC DNA]</scope>
    <source>
        <strain evidence="1 2">EAF2021</strain>
    </source>
</reference>
<dbReference type="Proteomes" id="UP001470230">
    <property type="component" value="Unassembled WGS sequence"/>
</dbReference>
<gene>
    <name evidence="1" type="ORF">M9Y10_036123</name>
</gene>
<comment type="caution">
    <text evidence="1">The sequence shown here is derived from an EMBL/GenBank/DDBJ whole genome shotgun (WGS) entry which is preliminary data.</text>
</comment>
<sequence>MMFSAVPTVYELILDRILPGSMNFETGKTNYSAWYLFWFHLFMKKPLEYSITECNWDWVSFSLKFSALMKKCFEFIGKVPSSYEQPVTLNEIISNIPLANDAQTSEQIQLLFDELFTKVLNSGSNEGKNDNIVVTSFSDSFKEDYYRTIYMFKVNYYVLMNCFKHKKDFKLDKLFEELDKLTDVSPIFNEKDVFISKFIK</sequence>
<name>A0ABR2GUH5_9EUKA</name>
<keyword evidence="2" id="KW-1185">Reference proteome</keyword>